<dbReference type="STRING" id="1666912.Ga0058931_2683"/>
<evidence type="ECO:0000313" key="10">
    <source>
        <dbReference type="Proteomes" id="UP000182045"/>
    </source>
</evidence>
<dbReference type="OrthoDB" id="9785233at2"/>
<dbReference type="RefSeq" id="WP_072246765.1">
    <property type="nucleotide sequence ID" value="NZ_FBYC01000004.1"/>
</dbReference>
<accession>A0A0P7W4J9</accession>
<keyword evidence="3 5" id="KW-1005">Bacterial flagellum biogenesis</keyword>
<sequence length="222" mass="23515">MLDPIAPSAPTARDAGTVPASASGGAGDFQTFLTMLTTQMQNQNPLEPIEASDFAAQLATFSGVEQQVHTNDLLTRLVGRMGLADLAGWVGREVLSPAPVRFEGELIRLVPPEVDGANRAELVVTDSNGREVGRYTVDPQSTEILFEVPETSTVLEHGAFYGFSMVSYRDEVELAENPVLGYAPVMEARTDSGRTLLVLAGGQIIDSDDVVGLRDPAVAAAG</sequence>
<evidence type="ECO:0000256" key="2">
    <source>
        <dbReference type="ARBA" id="ARBA00016013"/>
    </source>
</evidence>
<dbReference type="GO" id="GO:0044781">
    <property type="term" value="P:bacterial-type flagellum organization"/>
    <property type="evidence" value="ECO:0007669"/>
    <property type="project" value="UniProtKB-UniRule"/>
</dbReference>
<organism evidence="8 9">
    <name type="scientific">Roseibaca calidilacus</name>
    <dbReference type="NCBI Taxonomy" id="1666912"/>
    <lineage>
        <taxon>Bacteria</taxon>
        <taxon>Pseudomonadati</taxon>
        <taxon>Pseudomonadota</taxon>
        <taxon>Alphaproteobacteria</taxon>
        <taxon>Rhodobacterales</taxon>
        <taxon>Paracoccaceae</taxon>
        <taxon>Roseinatronobacter</taxon>
    </lineage>
</organism>
<feature type="region of interest" description="Disordered" evidence="6">
    <location>
        <begin position="1"/>
        <end position="23"/>
    </location>
</feature>
<comment type="similarity">
    <text evidence="1 5">Belongs to the FlgD family.</text>
</comment>
<protein>
    <recommendedName>
        <fullName evidence="2 5">Basal-body rod modification protein FlgD</fullName>
    </recommendedName>
</protein>
<evidence type="ECO:0000256" key="4">
    <source>
        <dbReference type="ARBA" id="ARBA00024746"/>
    </source>
</evidence>
<dbReference type="EMBL" id="FBYC01000004">
    <property type="protein sequence ID" value="CUX82953.1"/>
    <property type="molecule type" value="Genomic_DNA"/>
</dbReference>
<gene>
    <name evidence="8" type="primary">flgD</name>
    <name evidence="7" type="ORF">Ga0058931_2683</name>
    <name evidence="8" type="ORF">HLUCCA05_00085</name>
</gene>
<dbReference type="InterPro" id="IPR005648">
    <property type="entry name" value="FlgD"/>
</dbReference>
<dbReference type="EMBL" id="LJSG01000013">
    <property type="protein sequence ID" value="KPP91539.1"/>
    <property type="molecule type" value="Genomic_DNA"/>
</dbReference>
<evidence type="ECO:0000313" key="9">
    <source>
        <dbReference type="Proteomes" id="UP000050413"/>
    </source>
</evidence>
<keyword evidence="8" id="KW-0966">Cell projection</keyword>
<comment type="function">
    <text evidence="4 5">Required for flagellar hook formation. May act as a scaffolding protein.</text>
</comment>
<keyword evidence="10" id="KW-1185">Reference proteome</keyword>
<name>A0A0P7W4J9_9RHOB</name>
<proteinExistence type="inferred from homology"/>
<reference evidence="7 10" key="2">
    <citation type="submission" date="2016-01" db="EMBL/GenBank/DDBJ databases">
        <authorList>
            <person name="Varghese N."/>
        </authorList>
    </citation>
    <scope>NUCLEOTIDE SEQUENCE [LARGE SCALE GENOMIC DNA]</scope>
    <source>
        <strain evidence="7 10">HL-91</strain>
    </source>
</reference>
<evidence type="ECO:0000256" key="1">
    <source>
        <dbReference type="ARBA" id="ARBA00010577"/>
    </source>
</evidence>
<evidence type="ECO:0000256" key="5">
    <source>
        <dbReference type="RuleBase" id="RU362076"/>
    </source>
</evidence>
<evidence type="ECO:0000313" key="7">
    <source>
        <dbReference type="EMBL" id="CUX82953.1"/>
    </source>
</evidence>
<comment type="caution">
    <text evidence="8">The sequence shown here is derived from an EMBL/GenBank/DDBJ whole genome shotgun (WGS) entry which is preliminary data.</text>
</comment>
<evidence type="ECO:0000313" key="8">
    <source>
        <dbReference type="EMBL" id="KPP91539.1"/>
    </source>
</evidence>
<reference evidence="8 9" key="1">
    <citation type="submission" date="2015-09" db="EMBL/GenBank/DDBJ databases">
        <title>Identification and resolution of microdiversity through metagenomic sequencing of parallel consortia.</title>
        <authorList>
            <person name="Nelson W.C."/>
            <person name="Romine M.F."/>
            <person name="Lindemann S.R."/>
        </authorList>
    </citation>
    <scope>NUCLEOTIDE SEQUENCE [LARGE SCALE GENOMIC DNA]</scope>
    <source>
        <strain evidence="8">HL-91</strain>
    </source>
</reference>
<dbReference type="Pfam" id="PF03963">
    <property type="entry name" value="FlgD"/>
    <property type="match status" value="1"/>
</dbReference>
<evidence type="ECO:0000256" key="3">
    <source>
        <dbReference type="ARBA" id="ARBA00022795"/>
    </source>
</evidence>
<keyword evidence="8" id="KW-0969">Cilium</keyword>
<evidence type="ECO:0000256" key="6">
    <source>
        <dbReference type="SAM" id="MobiDB-lite"/>
    </source>
</evidence>
<dbReference type="Proteomes" id="UP000050413">
    <property type="component" value="Unassembled WGS sequence"/>
</dbReference>
<dbReference type="Proteomes" id="UP000182045">
    <property type="component" value="Unassembled WGS sequence"/>
</dbReference>
<keyword evidence="8" id="KW-0282">Flagellum</keyword>
<dbReference type="AlphaFoldDB" id="A0A0P7W4J9"/>
<dbReference type="PATRIC" id="fig|1666912.4.peg.1156"/>